<organism evidence="1">
    <name type="scientific">Clostridioides difficile</name>
    <name type="common">Peptoclostridium difficile</name>
    <dbReference type="NCBI Taxonomy" id="1496"/>
    <lineage>
        <taxon>Bacteria</taxon>
        <taxon>Bacillati</taxon>
        <taxon>Bacillota</taxon>
        <taxon>Clostridia</taxon>
        <taxon>Peptostreptococcales</taxon>
        <taxon>Peptostreptococcaceae</taxon>
        <taxon>Clostridioides</taxon>
    </lineage>
</organism>
<dbReference type="AlphaFoldDB" id="A0A069AH13"/>
<protein>
    <submittedName>
        <fullName evidence="1">Uncharacterized protein</fullName>
    </submittedName>
</protein>
<evidence type="ECO:0000313" key="2">
    <source>
        <dbReference type="EMBL" id="CDS90382.1"/>
    </source>
</evidence>
<gene>
    <name evidence="3" type="ORF">BN1095_1300128</name>
    <name evidence="1" type="ORF">BN1096_790082</name>
    <name evidence="2" type="ORF">BN1097_790082</name>
</gene>
<sequence length="86" mass="9718">MADNCIVCGKSLSISQYSGDGKYKSCPSCSQNNGKEHVYYEYPEHFGTTQKRASAKRPEGPQSHCESCRFDRGTYPKETLCREINK</sequence>
<dbReference type="EMBL" id="LK932534">
    <property type="protein sequence ID" value="CDS90180.1"/>
    <property type="molecule type" value="Genomic_DNA"/>
</dbReference>
<name>A0A069AH13_CLODI</name>
<proteinExistence type="predicted"/>
<dbReference type="EMBL" id="LK932419">
    <property type="protein sequence ID" value="CDS90382.1"/>
    <property type="molecule type" value="Genomic_DNA"/>
</dbReference>
<dbReference type="EMBL" id="LK932773">
    <property type="protein sequence ID" value="CDS93286.1"/>
    <property type="molecule type" value="Genomic_DNA"/>
</dbReference>
<reference evidence="1" key="1">
    <citation type="submission" date="2014-07" db="EMBL/GenBank/DDBJ databases">
        <authorList>
            <person name="Monot Marc"/>
        </authorList>
    </citation>
    <scope>NUCLEOTIDE SEQUENCE</scope>
    <source>
        <strain evidence="3">7032989</strain>
        <strain evidence="2">7032994</strain>
    </source>
</reference>
<evidence type="ECO:0000313" key="3">
    <source>
        <dbReference type="EMBL" id="CDS93286.1"/>
    </source>
</evidence>
<dbReference type="RefSeq" id="WP_021367423.1">
    <property type="nucleotide sequence ID" value="NZ_BBYB01000267.1"/>
</dbReference>
<evidence type="ECO:0000313" key="1">
    <source>
        <dbReference type="EMBL" id="CDS90180.1"/>
    </source>
</evidence>
<accession>A0A069AH13</accession>